<dbReference type="AlphaFoldDB" id="A0A8J3YJW8"/>
<gene>
    <name evidence="1" type="ORF">Val02_34020</name>
</gene>
<evidence type="ECO:0000313" key="2">
    <source>
        <dbReference type="Proteomes" id="UP000619260"/>
    </source>
</evidence>
<sequence length="266" mass="30077">MRRVPARLHVLLAPKVRLGVVLRRGPSRQVASIGWDLRTDEFTLGQWLNGRIYERRSDLSPDGRRLIYFAMNGRWQDPTGGSWTAISRAPYLKADVLLGKGDCWHGGGLFTGPRTYWLNDGYGHRPMRASGEVRRDEDYRPAGSYGGECPHVYYNRLQRDGWTFREPETVFDKPLRHGWTLRKYAHAGPPGVGHGCYWDEHRLIAPDGTGTALLPACSWAEVDGDDIVYAAEGALYRVRLRAGGPQEARLLHDFTPMRFKAVAAPY</sequence>
<evidence type="ECO:0000313" key="1">
    <source>
        <dbReference type="EMBL" id="GIJ46516.1"/>
    </source>
</evidence>
<dbReference type="Proteomes" id="UP000619260">
    <property type="component" value="Unassembled WGS sequence"/>
</dbReference>
<name>A0A8J3YJW8_9ACTN</name>
<proteinExistence type="predicted"/>
<accession>A0A8J3YJW8</accession>
<dbReference type="RefSeq" id="WP_203900023.1">
    <property type="nucleotide sequence ID" value="NZ_BOPF01000010.1"/>
</dbReference>
<comment type="caution">
    <text evidence="1">The sequence shown here is derived from an EMBL/GenBank/DDBJ whole genome shotgun (WGS) entry which is preliminary data.</text>
</comment>
<keyword evidence="2" id="KW-1185">Reference proteome</keyword>
<organism evidence="1 2">
    <name type="scientific">Virgisporangium aliadipatigenens</name>
    <dbReference type="NCBI Taxonomy" id="741659"/>
    <lineage>
        <taxon>Bacteria</taxon>
        <taxon>Bacillati</taxon>
        <taxon>Actinomycetota</taxon>
        <taxon>Actinomycetes</taxon>
        <taxon>Micromonosporales</taxon>
        <taxon>Micromonosporaceae</taxon>
        <taxon>Virgisporangium</taxon>
    </lineage>
</organism>
<reference evidence="1" key="1">
    <citation type="submission" date="2021-01" db="EMBL/GenBank/DDBJ databases">
        <title>Whole genome shotgun sequence of Virgisporangium aliadipatigenens NBRC 105644.</title>
        <authorList>
            <person name="Komaki H."/>
            <person name="Tamura T."/>
        </authorList>
    </citation>
    <scope>NUCLEOTIDE SEQUENCE</scope>
    <source>
        <strain evidence="1">NBRC 105644</strain>
    </source>
</reference>
<protein>
    <submittedName>
        <fullName evidence="1">Uncharacterized protein</fullName>
    </submittedName>
</protein>
<dbReference type="EMBL" id="BOPF01000010">
    <property type="protein sequence ID" value="GIJ46516.1"/>
    <property type="molecule type" value="Genomic_DNA"/>
</dbReference>